<reference evidence="3" key="1">
    <citation type="journal article" date="2020" name="Stud. Mycol.">
        <title>101 Dothideomycetes genomes: a test case for predicting lifestyles and emergence of pathogens.</title>
        <authorList>
            <person name="Haridas S."/>
            <person name="Albert R."/>
            <person name="Binder M."/>
            <person name="Bloem J."/>
            <person name="Labutti K."/>
            <person name="Salamov A."/>
            <person name="Andreopoulos B."/>
            <person name="Baker S."/>
            <person name="Barry K."/>
            <person name="Bills G."/>
            <person name="Bluhm B."/>
            <person name="Cannon C."/>
            <person name="Castanera R."/>
            <person name="Culley D."/>
            <person name="Daum C."/>
            <person name="Ezra D."/>
            <person name="Gonzalez J."/>
            <person name="Henrissat B."/>
            <person name="Kuo A."/>
            <person name="Liang C."/>
            <person name="Lipzen A."/>
            <person name="Lutzoni F."/>
            <person name="Magnuson J."/>
            <person name="Mondo S."/>
            <person name="Nolan M."/>
            <person name="Ohm R."/>
            <person name="Pangilinan J."/>
            <person name="Park H.-J."/>
            <person name="Ramirez L."/>
            <person name="Alfaro M."/>
            <person name="Sun H."/>
            <person name="Tritt A."/>
            <person name="Yoshinaga Y."/>
            <person name="Zwiers L.-H."/>
            <person name="Turgeon B."/>
            <person name="Goodwin S."/>
            <person name="Spatafora J."/>
            <person name="Crous P."/>
            <person name="Grigoriev I."/>
        </authorList>
    </citation>
    <scope>NUCLEOTIDE SEQUENCE</scope>
    <source>
        <strain evidence="3">CBS 627.86</strain>
    </source>
</reference>
<organism evidence="3 4">
    <name type="scientific">Lophiotrema nucula</name>
    <dbReference type="NCBI Taxonomy" id="690887"/>
    <lineage>
        <taxon>Eukaryota</taxon>
        <taxon>Fungi</taxon>
        <taxon>Dikarya</taxon>
        <taxon>Ascomycota</taxon>
        <taxon>Pezizomycotina</taxon>
        <taxon>Dothideomycetes</taxon>
        <taxon>Pleosporomycetidae</taxon>
        <taxon>Pleosporales</taxon>
        <taxon>Lophiotremataceae</taxon>
        <taxon>Lophiotrema</taxon>
    </lineage>
</organism>
<evidence type="ECO:0000313" key="4">
    <source>
        <dbReference type="Proteomes" id="UP000799770"/>
    </source>
</evidence>
<keyword evidence="1" id="KW-0175">Coiled coil</keyword>
<evidence type="ECO:0000313" key="3">
    <source>
        <dbReference type="EMBL" id="KAF2116084.1"/>
    </source>
</evidence>
<dbReference type="PANTHER" id="PTHR42085:SF2">
    <property type="entry name" value="F-BOX DOMAIN-CONTAINING PROTEIN"/>
    <property type="match status" value="1"/>
</dbReference>
<dbReference type="AlphaFoldDB" id="A0A6A5ZAH4"/>
<gene>
    <name evidence="3" type="ORF">BDV96DRAFT_645430</name>
</gene>
<keyword evidence="4" id="KW-1185">Reference proteome</keyword>
<sequence length="579" mass="65026">MLPKRKASQELGKGLPDGFWDGVSKETKKFREELPLGPVRFDMPFATSGATKRSHGEVSGGPDAVSGTDDDEHECKKIESFFHHGRTEALDPSLVQPTTPLEAQNNILHVSAIGKQYQMDVKDFNIRTRDNQIRAKDHQIAQLSSEVDFQDRQIGAVAAEFQAMGDKLASKDWALAKMSNTIANRDQEIFEKGQQIQQMGASLKEQDTEIRTLFNELKSKEAEIASLRKQRIVDRILLWLQRWLGRTSVKASAITFPLLQMPGEIRNRIYHCALVSRRPIDFWPIVSYSSETAFDHTGIDHTTVLFQQLKEINVHLLLVSRQVYKETVGILYGCNRFRFSDRRGWTVLNGWLTHINLNCNLLTNISVAYPDWASTELMSSGQPFADRHPRESEEMRTIVRRFGGAIIDSPAGPSTNPFLAFDRARDMLRALSNLNSFSFVLPHDVHILAPWTERAAKTLGPGDETVPFTSAGERRSGGGPTRSFIFIHRHYTMPRRSLHRDLDDDTVMGRNHLVALCQLHGATVKTASYGARGDKVSYIVDGGEDAYNVDVPEYIEKRAAGIGSVLKPLGAAKRLLGYK</sequence>
<evidence type="ECO:0000256" key="1">
    <source>
        <dbReference type="SAM" id="Coils"/>
    </source>
</evidence>
<accession>A0A6A5ZAH4</accession>
<dbReference type="OrthoDB" id="62952at2759"/>
<proteinExistence type="predicted"/>
<dbReference type="PANTHER" id="PTHR42085">
    <property type="entry name" value="F-BOX DOMAIN-CONTAINING PROTEIN"/>
    <property type="match status" value="1"/>
</dbReference>
<feature type="region of interest" description="Disordered" evidence="2">
    <location>
        <begin position="460"/>
        <end position="480"/>
    </location>
</feature>
<dbReference type="Proteomes" id="UP000799770">
    <property type="component" value="Unassembled WGS sequence"/>
</dbReference>
<protein>
    <submittedName>
        <fullName evidence="3">Uncharacterized protein</fullName>
    </submittedName>
</protein>
<feature type="coiled-coil region" evidence="1">
    <location>
        <begin position="203"/>
        <end position="230"/>
    </location>
</feature>
<feature type="region of interest" description="Disordered" evidence="2">
    <location>
        <begin position="45"/>
        <end position="71"/>
    </location>
</feature>
<dbReference type="InterPro" id="IPR038883">
    <property type="entry name" value="AN11006-like"/>
</dbReference>
<name>A0A6A5ZAH4_9PLEO</name>
<dbReference type="EMBL" id="ML977321">
    <property type="protein sequence ID" value="KAF2116084.1"/>
    <property type="molecule type" value="Genomic_DNA"/>
</dbReference>
<evidence type="ECO:0000256" key="2">
    <source>
        <dbReference type="SAM" id="MobiDB-lite"/>
    </source>
</evidence>